<dbReference type="SMART" id="SM00283">
    <property type="entry name" value="MA"/>
    <property type="match status" value="1"/>
</dbReference>
<dbReference type="PROSITE" id="PS50111">
    <property type="entry name" value="CHEMOTAXIS_TRANSDUC_2"/>
    <property type="match status" value="1"/>
</dbReference>
<dbReference type="AlphaFoldDB" id="A0A512DPR2"/>
<keyword evidence="5" id="KW-0472">Membrane</keyword>
<feature type="coiled-coil region" evidence="4">
    <location>
        <begin position="845"/>
        <end position="872"/>
    </location>
</feature>
<feature type="transmembrane region" description="Helical" evidence="5">
    <location>
        <begin position="498"/>
        <end position="525"/>
    </location>
</feature>
<dbReference type="Pfam" id="PF00672">
    <property type="entry name" value="HAMP"/>
    <property type="match status" value="1"/>
</dbReference>
<keyword evidence="1 3" id="KW-0807">Transducer</keyword>
<dbReference type="PANTHER" id="PTHR32089:SF112">
    <property type="entry name" value="LYSOZYME-LIKE PROTEIN-RELATED"/>
    <property type="match status" value="1"/>
</dbReference>
<name>A0A512DPR2_9PROT</name>
<accession>A0A512DPR2</accession>
<dbReference type="Gene3D" id="6.10.340.10">
    <property type="match status" value="1"/>
</dbReference>
<proteinExistence type="inferred from homology"/>
<reference evidence="8 9" key="1">
    <citation type="submission" date="2019-07" db="EMBL/GenBank/DDBJ databases">
        <title>Whole genome shotgun sequence of Skermanella aerolata NBRC 106429.</title>
        <authorList>
            <person name="Hosoyama A."/>
            <person name="Uohara A."/>
            <person name="Ohji S."/>
            <person name="Ichikawa N."/>
        </authorList>
    </citation>
    <scope>NUCLEOTIDE SEQUENCE [LARGE SCALE GENOMIC DNA]</scope>
    <source>
        <strain evidence="8 9">NBRC 106429</strain>
    </source>
</reference>
<organism evidence="8 9">
    <name type="scientific">Skermanella aerolata</name>
    <dbReference type="NCBI Taxonomy" id="393310"/>
    <lineage>
        <taxon>Bacteria</taxon>
        <taxon>Pseudomonadati</taxon>
        <taxon>Pseudomonadota</taxon>
        <taxon>Alphaproteobacteria</taxon>
        <taxon>Rhodospirillales</taxon>
        <taxon>Azospirillaceae</taxon>
        <taxon>Skermanella</taxon>
    </lineage>
</organism>
<dbReference type="GO" id="GO:0007165">
    <property type="term" value="P:signal transduction"/>
    <property type="evidence" value="ECO:0007669"/>
    <property type="project" value="UniProtKB-KW"/>
</dbReference>
<dbReference type="SMART" id="SM00304">
    <property type="entry name" value="HAMP"/>
    <property type="match status" value="1"/>
</dbReference>
<dbReference type="InterPro" id="IPR003660">
    <property type="entry name" value="HAMP_dom"/>
</dbReference>
<evidence type="ECO:0000313" key="8">
    <source>
        <dbReference type="EMBL" id="GEO38459.1"/>
    </source>
</evidence>
<gene>
    <name evidence="8" type="ORF">SAE02_26070</name>
</gene>
<keyword evidence="9" id="KW-1185">Reference proteome</keyword>
<keyword evidence="4" id="KW-0175">Coiled coil</keyword>
<keyword evidence="5" id="KW-1133">Transmembrane helix</keyword>
<feature type="domain" description="Methyl-accepting transducer" evidence="6">
    <location>
        <begin position="620"/>
        <end position="856"/>
    </location>
</feature>
<evidence type="ECO:0000256" key="4">
    <source>
        <dbReference type="SAM" id="Coils"/>
    </source>
</evidence>
<protein>
    <recommendedName>
        <fullName evidence="10">Methyl-accepting chemotaxis protein</fullName>
    </recommendedName>
</protein>
<keyword evidence="5" id="KW-0812">Transmembrane</keyword>
<dbReference type="GO" id="GO:0016020">
    <property type="term" value="C:membrane"/>
    <property type="evidence" value="ECO:0007669"/>
    <property type="project" value="InterPro"/>
</dbReference>
<evidence type="ECO:0000256" key="1">
    <source>
        <dbReference type="ARBA" id="ARBA00023224"/>
    </source>
</evidence>
<dbReference type="InterPro" id="IPR038188">
    <property type="entry name" value="TorS_sensor_sf"/>
</dbReference>
<dbReference type="PROSITE" id="PS50885">
    <property type="entry name" value="HAMP"/>
    <property type="match status" value="1"/>
</dbReference>
<dbReference type="Proteomes" id="UP000321523">
    <property type="component" value="Unassembled WGS sequence"/>
</dbReference>
<dbReference type="Gene3D" id="1.20.58.920">
    <property type="match status" value="2"/>
</dbReference>
<evidence type="ECO:0000256" key="5">
    <source>
        <dbReference type="SAM" id="Phobius"/>
    </source>
</evidence>
<dbReference type="SUPFAM" id="SSF58104">
    <property type="entry name" value="Methyl-accepting chemotaxis protein (MCP) signaling domain"/>
    <property type="match status" value="1"/>
</dbReference>
<dbReference type="PANTHER" id="PTHR32089">
    <property type="entry name" value="METHYL-ACCEPTING CHEMOTAXIS PROTEIN MCPB"/>
    <property type="match status" value="1"/>
</dbReference>
<dbReference type="Gene3D" id="1.10.287.950">
    <property type="entry name" value="Methyl-accepting chemotaxis protein"/>
    <property type="match status" value="1"/>
</dbReference>
<evidence type="ECO:0008006" key="10">
    <source>
        <dbReference type="Google" id="ProtNLM"/>
    </source>
</evidence>
<sequence>MPVSKPNRVRASSPVPSKVEYSEVRRRDGIGTRLYAAFAATAVLTVAAGLAANLSFVQIERSLADMTDHGVLALEASAALEAGALRLTAIAPELRSAADSATRATAAARVDVEFAAVRTALDKLETIDTIPVANFDQAAREMRSGLIDISRKMSEFDRMELLRLAIMENVKTVHLNLLDRTDEAVAEGARSLERSTGQVVRDNGVAIDKLVNGEIAAVRISLEMLSDVNMVGAVLIEAVNAQDAGPLQSLARRFDTTAKHLSSGLRQLPQSTDLEGAIFLVDALLEYGRGEDNVFATRRKELSNTAPGDTERRNAAKRRQDVLRDMAAISDQLVAQLSQIADDASFNLVTGSSRTILQGGKQVAGLVANEVATLRSALELRGEANLLVGLIAAAANESAVERLKEQRAAFESTAARMEAPMLAMPEDLRGAAREIVAMGTGAQGIFELRAAEIATLGRAADMDAAARTKAVALGAEVARISNAARSMMDVSVASARGAIAASTAVMIVLGLLGILAVLAIGWFVVRSGIVIRLRRLTDAMAGISGGDLTVPVPTGGRDEIASMATALIVFRDNAVALDRERRQSEGRREQAASERRAAMLDLAARLEKRVGDVVHAVTGSSDLLQREAADMAARTQQTRTEAMAVAEASEQASRNVGQVADATEELAASTGEIARQVQASSGIAGQGVAAAERTDQTVRSMAEAAHRIGEVIQVIESIAAQTNLLALNATIEAARAGEAGRGFAIVATEVKSLASQMARATDEIAQQIVQMQNVASSTVAEIGEITGFIRRMSEVSSGIASAVEQQDATTRDISANLQQAGIFTSGVNANLAGVSSAIDSGGRTAQQVLETARDLSLQARQLANEVETFLAEVRAA</sequence>
<evidence type="ECO:0000256" key="2">
    <source>
        <dbReference type="ARBA" id="ARBA00029447"/>
    </source>
</evidence>
<dbReference type="CDD" id="cd06225">
    <property type="entry name" value="HAMP"/>
    <property type="match status" value="1"/>
</dbReference>
<dbReference type="InterPro" id="IPR004089">
    <property type="entry name" value="MCPsignal_dom"/>
</dbReference>
<feature type="domain" description="HAMP" evidence="7">
    <location>
        <begin position="527"/>
        <end position="579"/>
    </location>
</feature>
<comment type="caution">
    <text evidence="8">The sequence shown here is derived from an EMBL/GenBank/DDBJ whole genome shotgun (WGS) entry which is preliminary data.</text>
</comment>
<evidence type="ECO:0000259" key="6">
    <source>
        <dbReference type="PROSITE" id="PS50111"/>
    </source>
</evidence>
<evidence type="ECO:0000313" key="9">
    <source>
        <dbReference type="Proteomes" id="UP000321523"/>
    </source>
</evidence>
<dbReference type="Pfam" id="PF00015">
    <property type="entry name" value="MCPsignal"/>
    <property type="match status" value="1"/>
</dbReference>
<feature type="transmembrane region" description="Helical" evidence="5">
    <location>
        <begin position="34"/>
        <end position="56"/>
    </location>
</feature>
<evidence type="ECO:0000256" key="3">
    <source>
        <dbReference type="PROSITE-ProRule" id="PRU00284"/>
    </source>
</evidence>
<evidence type="ECO:0000259" key="7">
    <source>
        <dbReference type="PROSITE" id="PS50885"/>
    </source>
</evidence>
<dbReference type="EMBL" id="BJYZ01000011">
    <property type="protein sequence ID" value="GEO38459.1"/>
    <property type="molecule type" value="Genomic_DNA"/>
</dbReference>
<comment type="similarity">
    <text evidence="2">Belongs to the methyl-accepting chemotaxis (MCP) protein family.</text>
</comment>